<accession>A0A0B4X0F7</accession>
<proteinExistence type="predicted"/>
<organism evidence="2 3">
    <name type="scientific">Rhizobium gallicum bv. gallicum R602sp</name>
    <dbReference type="NCBI Taxonomy" id="1041138"/>
    <lineage>
        <taxon>Bacteria</taxon>
        <taxon>Pseudomonadati</taxon>
        <taxon>Pseudomonadota</taxon>
        <taxon>Alphaproteobacteria</taxon>
        <taxon>Hyphomicrobiales</taxon>
        <taxon>Rhizobiaceae</taxon>
        <taxon>Rhizobium/Agrobacterium group</taxon>
        <taxon>Rhizobium</taxon>
    </lineage>
</organism>
<dbReference type="HOGENOM" id="CLU_2181788_0_0_5"/>
<feature type="region of interest" description="Disordered" evidence="1">
    <location>
        <begin position="1"/>
        <end position="20"/>
    </location>
</feature>
<protein>
    <submittedName>
        <fullName evidence="2">Uncharacterized protein</fullName>
    </submittedName>
</protein>
<dbReference type="Proteomes" id="UP000031368">
    <property type="component" value="Chromosome"/>
</dbReference>
<keyword evidence="3" id="KW-1185">Reference proteome</keyword>
<name>A0A0B4X0F7_9HYPH</name>
<evidence type="ECO:0000256" key="1">
    <source>
        <dbReference type="SAM" id="MobiDB-lite"/>
    </source>
</evidence>
<dbReference type="AlphaFoldDB" id="A0A0B4X0F7"/>
<evidence type="ECO:0000313" key="3">
    <source>
        <dbReference type="Proteomes" id="UP000031368"/>
    </source>
</evidence>
<gene>
    <name evidence="2" type="ORF">RGR602_CH00644</name>
</gene>
<dbReference type="KEGG" id="rga:RGR602_CH00644"/>
<dbReference type="EMBL" id="CP006877">
    <property type="protein sequence ID" value="AJD40007.1"/>
    <property type="molecule type" value="Genomic_DNA"/>
</dbReference>
<sequence>MTASRWKPGTPDNGRSDPTSAFSATWVELVVQAGGSCPRLTQQRATKQRCRRYSAWGAVMINFEQSQQSGWDRQNDCAGGAKHRLASSDWCSSKVSYEAAVQNVVLVLR</sequence>
<evidence type="ECO:0000313" key="2">
    <source>
        <dbReference type="EMBL" id="AJD40007.1"/>
    </source>
</evidence>
<reference evidence="2 3" key="1">
    <citation type="submission" date="2013-11" db="EMBL/GenBank/DDBJ databases">
        <title>Complete genome sequence of Rhizobium gallicum bv. gallicum R602.</title>
        <authorList>
            <person name="Bustos P."/>
            <person name="Santamaria R.I."/>
            <person name="Lozano L."/>
            <person name="Acosta J.L."/>
            <person name="Ormeno-Orrillo E."/>
            <person name="Rogel M.A."/>
            <person name="Romero D."/>
            <person name="Cevallos M.A."/>
            <person name="Martinez-Romero E."/>
            <person name="Gonzalez V."/>
        </authorList>
    </citation>
    <scope>NUCLEOTIDE SEQUENCE [LARGE SCALE GENOMIC DNA]</scope>
    <source>
        <strain evidence="2 3">R602</strain>
    </source>
</reference>